<dbReference type="Gene3D" id="2.30.260.10">
    <property type="entry name" value="putative xylanase like domain"/>
    <property type="match status" value="1"/>
</dbReference>
<evidence type="ECO:0008006" key="4">
    <source>
        <dbReference type="Google" id="ProtNLM"/>
    </source>
</evidence>
<protein>
    <recommendedName>
        <fullName evidence="4">DUF1460 domain-containing protein</fullName>
    </recommendedName>
</protein>
<reference evidence="2 3" key="1">
    <citation type="submission" date="2012-05" db="EMBL/GenBank/DDBJ databases">
        <title>Genome sequence of Nitritalea halalkaliphila LW7.</title>
        <authorList>
            <person name="Jangir P.K."/>
            <person name="Singh A."/>
            <person name="Shivaji S."/>
            <person name="Sharma R."/>
        </authorList>
    </citation>
    <scope>NUCLEOTIDE SEQUENCE [LARGE SCALE GENOMIC DNA]</scope>
    <source>
        <strain evidence="2 3">LW7</strain>
    </source>
</reference>
<keyword evidence="1" id="KW-1133">Transmembrane helix</keyword>
<dbReference type="Pfam" id="PF07313">
    <property type="entry name" value="AmiA-like"/>
    <property type="match status" value="1"/>
</dbReference>
<keyword evidence="3" id="KW-1185">Reference proteome</keyword>
<dbReference type="InterPro" id="IPR038765">
    <property type="entry name" value="Papain-like_cys_pep_sf"/>
</dbReference>
<dbReference type="STRING" id="1189621.A3SI_04622"/>
<dbReference type="Proteomes" id="UP000005551">
    <property type="component" value="Unassembled WGS sequence"/>
</dbReference>
<evidence type="ECO:0000313" key="2">
    <source>
        <dbReference type="EMBL" id="EIM78069.1"/>
    </source>
</evidence>
<gene>
    <name evidence="2" type="ORF">A3SI_04622</name>
</gene>
<keyword evidence="1" id="KW-0812">Transmembrane</keyword>
<accession>I5C8B7</accession>
<dbReference type="SUPFAM" id="SSF54001">
    <property type="entry name" value="Cysteine proteinases"/>
    <property type="match status" value="1"/>
</dbReference>
<evidence type="ECO:0000313" key="3">
    <source>
        <dbReference type="Proteomes" id="UP000005551"/>
    </source>
</evidence>
<feature type="transmembrane region" description="Helical" evidence="1">
    <location>
        <begin position="12"/>
        <end position="33"/>
    </location>
</feature>
<dbReference type="AlphaFoldDB" id="I5C8B7"/>
<keyword evidence="1" id="KW-0472">Membrane</keyword>
<organism evidence="2 3">
    <name type="scientific">Nitritalea halalkaliphila LW7</name>
    <dbReference type="NCBI Taxonomy" id="1189621"/>
    <lineage>
        <taxon>Bacteria</taxon>
        <taxon>Pseudomonadati</taxon>
        <taxon>Bacteroidota</taxon>
        <taxon>Cytophagia</taxon>
        <taxon>Cytophagales</taxon>
        <taxon>Cyclobacteriaceae</taxon>
        <taxon>Nitritalea</taxon>
    </lineage>
</organism>
<evidence type="ECO:0000256" key="1">
    <source>
        <dbReference type="SAM" id="Phobius"/>
    </source>
</evidence>
<proteinExistence type="predicted"/>
<name>I5C8B7_9BACT</name>
<dbReference type="InterPro" id="IPR010846">
    <property type="entry name" value="AmiA-like"/>
</dbReference>
<dbReference type="Gene3D" id="1.10.3670.10">
    <property type="entry name" value="Putative xylanase like domain"/>
    <property type="match status" value="1"/>
</dbReference>
<comment type="caution">
    <text evidence="2">The sequence shown here is derived from an EMBL/GenBank/DDBJ whole genome shotgun (WGS) entry which is preliminary data.</text>
</comment>
<sequence>MALARFLCNFPFPSIFTLMSSAIFRLLILSVLLSSLSRELFGQQAQAAFHCSEADQMKIMELLAEAQDWQESSAGEQLLAFGKTFLGTPYVAKTLELPGPEQLVLHLSGLDCTTFLENVLALTMTARTGKTSFADYLEALQTVRYRDGQLEGYASRLHYFTDWIDSHVASGLLEEHTLQLGGEYRRQDFFFMSSHPEFYPQLRDPQALEAIRQQEKRLSQSRYPLLPKHKVAQAAASIQSGDLIAIHSQVKGIAITHVGFASWQEGTLHLLHAGTERMQVEISPQPLVDYLAAQSRVLGIRVMRLR</sequence>
<dbReference type="EMBL" id="AJYA01000009">
    <property type="protein sequence ID" value="EIM78069.1"/>
    <property type="molecule type" value="Genomic_DNA"/>
</dbReference>